<reference evidence="3" key="1">
    <citation type="submission" date="2022-10" db="EMBL/GenBank/DDBJ databases">
        <title>Comparative genomics and taxonomic characterization of three novel marine species of genus Reichenbachiella exhibiting antioxidant and polysaccharide degradation activities.</title>
        <authorList>
            <person name="Muhammad N."/>
            <person name="Lee Y.-J."/>
            <person name="Ko J."/>
            <person name="Kim S.-G."/>
        </authorList>
    </citation>
    <scope>NUCLEOTIDE SEQUENCE</scope>
    <source>
        <strain evidence="3">Wsw4-B4</strain>
    </source>
</reference>
<keyword evidence="4" id="KW-1185">Reference proteome</keyword>
<evidence type="ECO:0000256" key="2">
    <source>
        <dbReference type="SAM" id="SignalP"/>
    </source>
</evidence>
<name>A0ABY6D4I4_9BACT</name>
<proteinExistence type="predicted"/>
<feature type="coiled-coil region" evidence="1">
    <location>
        <begin position="29"/>
        <end position="67"/>
    </location>
</feature>
<keyword evidence="1" id="KW-0175">Coiled coil</keyword>
<accession>A0ABY6D4I4</accession>
<evidence type="ECO:0000313" key="4">
    <source>
        <dbReference type="Proteomes" id="UP001062165"/>
    </source>
</evidence>
<evidence type="ECO:0000313" key="3">
    <source>
        <dbReference type="EMBL" id="UXX79963.1"/>
    </source>
</evidence>
<sequence length="265" mass="29197">MKSKLLLTLVLVTSVLAWSCEDTVLTSDLDNLTQRLDSLELSNTEVLDSLNNVNEALLDSLANIINNSDSLGEVSQHLLDSLKALDGYAGPLFLTLSGSENIDEGEDLAYDESVAFSLQSYGGALSTSISRHEESESPESPIETFYEIVISLRRGNINGNENGWLYVLIDEDSNIVELETGGRIQVSSETLGSSFEVDFYSDSYLDETTGELDGNITINSFSIDLETLELDIDFSFTSDPDSESLDTFTGRYFFHDTLEWGNQDS</sequence>
<dbReference type="EMBL" id="CP106735">
    <property type="protein sequence ID" value="UXX79963.1"/>
    <property type="molecule type" value="Genomic_DNA"/>
</dbReference>
<evidence type="ECO:0000256" key="1">
    <source>
        <dbReference type="SAM" id="Coils"/>
    </source>
</evidence>
<keyword evidence="2" id="KW-0732">Signal</keyword>
<dbReference type="RefSeq" id="WP_263051693.1">
    <property type="nucleotide sequence ID" value="NZ_CP106735.1"/>
</dbReference>
<organism evidence="3 4">
    <name type="scientific">Reichenbachiella carrageenanivorans</name>
    <dbReference type="NCBI Taxonomy" id="2979869"/>
    <lineage>
        <taxon>Bacteria</taxon>
        <taxon>Pseudomonadati</taxon>
        <taxon>Bacteroidota</taxon>
        <taxon>Cytophagia</taxon>
        <taxon>Cytophagales</taxon>
        <taxon>Reichenbachiellaceae</taxon>
        <taxon>Reichenbachiella</taxon>
    </lineage>
</organism>
<protein>
    <submittedName>
        <fullName evidence="3">Uncharacterized protein</fullName>
    </submittedName>
</protein>
<gene>
    <name evidence="3" type="ORF">N7E81_02440</name>
</gene>
<feature type="chain" id="PRO_5045111057" evidence="2">
    <location>
        <begin position="20"/>
        <end position="265"/>
    </location>
</feature>
<dbReference type="Proteomes" id="UP001062165">
    <property type="component" value="Chromosome"/>
</dbReference>
<feature type="signal peptide" evidence="2">
    <location>
        <begin position="1"/>
        <end position="19"/>
    </location>
</feature>